<evidence type="ECO:0000313" key="7">
    <source>
        <dbReference type="EMBL" id="KAK7485836.1"/>
    </source>
</evidence>
<dbReference type="PROSITE" id="PS00678">
    <property type="entry name" value="WD_REPEATS_1"/>
    <property type="match status" value="2"/>
</dbReference>
<dbReference type="Gene3D" id="3.30.40.10">
    <property type="entry name" value="Zinc/RING finger domain, C3HC4 (zinc finger)"/>
    <property type="match status" value="1"/>
</dbReference>
<dbReference type="PROSITE" id="PS50082">
    <property type="entry name" value="WD_REPEATS_2"/>
    <property type="match status" value="6"/>
</dbReference>
<dbReference type="SUPFAM" id="SSF57850">
    <property type="entry name" value="RING/U-box"/>
    <property type="match status" value="1"/>
</dbReference>
<feature type="repeat" description="WD" evidence="4">
    <location>
        <begin position="286"/>
        <end position="327"/>
    </location>
</feature>
<dbReference type="InterPro" id="IPR019775">
    <property type="entry name" value="WD40_repeat_CS"/>
</dbReference>
<comment type="caution">
    <text evidence="7">The sequence shown here is derived from an EMBL/GenBank/DDBJ whole genome shotgun (WGS) entry which is preliminary data.</text>
</comment>
<dbReference type="Gene3D" id="2.130.10.10">
    <property type="entry name" value="YVTN repeat-like/Quinoprotein amine dehydrogenase"/>
    <property type="match status" value="3"/>
</dbReference>
<evidence type="ECO:0000256" key="1">
    <source>
        <dbReference type="ARBA" id="ARBA00020894"/>
    </source>
</evidence>
<evidence type="ECO:0000256" key="3">
    <source>
        <dbReference type="ARBA" id="ARBA00022737"/>
    </source>
</evidence>
<feature type="repeat" description="WD" evidence="4">
    <location>
        <begin position="51"/>
        <end position="92"/>
    </location>
</feature>
<dbReference type="PRINTS" id="PR00320">
    <property type="entry name" value="GPROTEINBRPT"/>
</dbReference>
<keyword evidence="3" id="KW-0677">Repeat</keyword>
<dbReference type="EMBL" id="JACVVK020000188">
    <property type="protein sequence ID" value="KAK7485836.1"/>
    <property type="molecule type" value="Genomic_DNA"/>
</dbReference>
<dbReference type="Gene3D" id="1.10.150.50">
    <property type="entry name" value="Transcription Factor, Ets-1"/>
    <property type="match status" value="1"/>
</dbReference>
<dbReference type="PROSITE" id="PS51698">
    <property type="entry name" value="U_BOX"/>
    <property type="match status" value="1"/>
</dbReference>
<dbReference type="AlphaFoldDB" id="A0ABD0KFL4"/>
<feature type="repeat" description="WD" evidence="4">
    <location>
        <begin position="136"/>
        <end position="168"/>
    </location>
</feature>
<evidence type="ECO:0000259" key="5">
    <source>
        <dbReference type="PROSITE" id="PS50105"/>
    </source>
</evidence>
<dbReference type="SMART" id="SM00454">
    <property type="entry name" value="SAM"/>
    <property type="match status" value="1"/>
</dbReference>
<dbReference type="InterPro" id="IPR052085">
    <property type="entry name" value="WD-SAM-U-box"/>
</dbReference>
<dbReference type="Pfam" id="PF00536">
    <property type="entry name" value="SAM_1"/>
    <property type="match status" value="1"/>
</dbReference>
<dbReference type="SMART" id="SM00320">
    <property type="entry name" value="WD40"/>
    <property type="match status" value="7"/>
</dbReference>
<feature type="repeat" description="WD" evidence="4">
    <location>
        <begin position="9"/>
        <end position="41"/>
    </location>
</feature>
<keyword evidence="8" id="KW-1185">Reference proteome</keyword>
<feature type="repeat" description="WD" evidence="4">
    <location>
        <begin position="106"/>
        <end position="135"/>
    </location>
</feature>
<evidence type="ECO:0000256" key="2">
    <source>
        <dbReference type="ARBA" id="ARBA00022574"/>
    </source>
</evidence>
<dbReference type="InterPro" id="IPR020472">
    <property type="entry name" value="WD40_PAC1"/>
</dbReference>
<evidence type="ECO:0000259" key="6">
    <source>
        <dbReference type="PROSITE" id="PS51698"/>
    </source>
</evidence>
<dbReference type="SUPFAM" id="SSF50978">
    <property type="entry name" value="WD40 repeat-like"/>
    <property type="match status" value="1"/>
</dbReference>
<dbReference type="SUPFAM" id="SSF47769">
    <property type="entry name" value="SAM/Pointed domain"/>
    <property type="match status" value="1"/>
</dbReference>
<dbReference type="CDD" id="cd00200">
    <property type="entry name" value="WD40"/>
    <property type="match status" value="1"/>
</dbReference>
<protein>
    <recommendedName>
        <fullName evidence="1">WD repeat, SAM and U-box domain-containing protein 1</fullName>
    </recommendedName>
</protein>
<name>A0ABD0KFL4_9CAEN</name>
<organism evidence="7 8">
    <name type="scientific">Batillaria attramentaria</name>
    <dbReference type="NCBI Taxonomy" id="370345"/>
    <lineage>
        <taxon>Eukaryota</taxon>
        <taxon>Metazoa</taxon>
        <taxon>Spiralia</taxon>
        <taxon>Lophotrochozoa</taxon>
        <taxon>Mollusca</taxon>
        <taxon>Gastropoda</taxon>
        <taxon>Caenogastropoda</taxon>
        <taxon>Sorbeoconcha</taxon>
        <taxon>Cerithioidea</taxon>
        <taxon>Batillariidae</taxon>
        <taxon>Batillaria</taxon>
    </lineage>
</organism>
<feature type="non-terminal residue" evidence="7">
    <location>
        <position position="508"/>
    </location>
</feature>
<accession>A0ABD0KFL4</accession>
<dbReference type="InterPro" id="IPR001660">
    <property type="entry name" value="SAM"/>
</dbReference>
<dbReference type="InterPro" id="IPR013083">
    <property type="entry name" value="Znf_RING/FYVE/PHD"/>
</dbReference>
<dbReference type="PANTHER" id="PTHR46573">
    <property type="entry name" value="WD REPEAT, SAM AND U-BOX DOMAIN-CONTAINING PROTEIN 1"/>
    <property type="match status" value="1"/>
</dbReference>
<proteinExistence type="predicted"/>
<dbReference type="InterPro" id="IPR015943">
    <property type="entry name" value="WD40/YVTN_repeat-like_dom_sf"/>
</dbReference>
<gene>
    <name evidence="7" type="ORF">BaRGS_00022936</name>
</gene>
<dbReference type="PANTHER" id="PTHR46573:SF1">
    <property type="entry name" value="WD REPEAT, SAM AND U-BOX DOMAIN-CONTAINING PROTEIN 1"/>
    <property type="match status" value="1"/>
</dbReference>
<reference evidence="7 8" key="1">
    <citation type="journal article" date="2023" name="Sci. Data">
        <title>Genome assembly of the Korean intertidal mud-creeper Batillaria attramentaria.</title>
        <authorList>
            <person name="Patra A.K."/>
            <person name="Ho P.T."/>
            <person name="Jun S."/>
            <person name="Lee S.J."/>
            <person name="Kim Y."/>
            <person name="Won Y.J."/>
        </authorList>
    </citation>
    <scope>NUCLEOTIDE SEQUENCE [LARGE SCALE GENOMIC DNA]</scope>
    <source>
        <strain evidence="7">Wonlab-2016</strain>
    </source>
</reference>
<dbReference type="PROSITE" id="PS50294">
    <property type="entry name" value="WD_REPEATS_REGION"/>
    <property type="match status" value="5"/>
</dbReference>
<keyword evidence="2 4" id="KW-0853">WD repeat</keyword>
<dbReference type="InterPro" id="IPR001680">
    <property type="entry name" value="WD40_rpt"/>
</dbReference>
<dbReference type="Pfam" id="PF00400">
    <property type="entry name" value="WD40"/>
    <property type="match status" value="7"/>
</dbReference>
<dbReference type="InterPro" id="IPR003613">
    <property type="entry name" value="Ubox_domain"/>
</dbReference>
<feature type="repeat" description="WD" evidence="4">
    <location>
        <begin position="243"/>
        <end position="275"/>
    </location>
</feature>
<dbReference type="SMART" id="SM00504">
    <property type="entry name" value="Ubox"/>
    <property type="match status" value="1"/>
</dbReference>
<dbReference type="InterPro" id="IPR013761">
    <property type="entry name" value="SAM/pointed_sf"/>
</dbReference>
<feature type="domain" description="SAM" evidence="5">
    <location>
        <begin position="354"/>
        <end position="411"/>
    </location>
</feature>
<dbReference type="InterPro" id="IPR036322">
    <property type="entry name" value="WD40_repeat_dom_sf"/>
</dbReference>
<evidence type="ECO:0000256" key="4">
    <source>
        <dbReference type="PROSITE-ProRule" id="PRU00221"/>
    </source>
</evidence>
<dbReference type="Pfam" id="PF04564">
    <property type="entry name" value="U-box"/>
    <property type="match status" value="1"/>
</dbReference>
<evidence type="ECO:0000313" key="8">
    <source>
        <dbReference type="Proteomes" id="UP001519460"/>
    </source>
</evidence>
<sequence length="508" mass="55112">MVASLIHTISTHTADVTCLSFTQGKLATSSSDKTVRLWSTEDFSELPCSPLLGHTYNIHYCTFSPFGTILATCSTDGKLILWDVKTGEMNAVIQHPSKGSIRVCCFSPDSSRIVSGSDDDTICMWEVATKKLVRSFTGLEESVVTLTYSPDGHYLVSGSTNGDLCVWDACFGHGRYLTLKIDAHDLGVTCCEFSPTYGSARNPKCTTASLLLATGGKDDLIKLWTFAAEIGSASVLLKCRDSLPGHSDIVMSCAFSPSGNLLASGSLDKTVRLWDPIKGLALFTIDAAHSRYVTSVAFSVDGTLLATASNDRTVKVWKLTDTTYILDGLKGYEDPVDEPKASTSSASSGSMEKWTVDDVTIWLAALGLEQYQASFRENAIDGMELLALSSSDLEGTLGVAPLGHRNKILRSREQGEIQIPKSATPAVLDAGKKESQEYDELLCPITREVMKDPVIAADGYTYDRSAIRAWLESGKDRSPMTNAVLAHKNLIPNRTLKMLIQKQVDQVQ</sequence>
<dbReference type="Proteomes" id="UP001519460">
    <property type="component" value="Unassembled WGS sequence"/>
</dbReference>
<dbReference type="PROSITE" id="PS50105">
    <property type="entry name" value="SAM_DOMAIN"/>
    <property type="match status" value="1"/>
</dbReference>
<feature type="domain" description="U-box" evidence="6">
    <location>
        <begin position="436"/>
        <end position="508"/>
    </location>
</feature>
<dbReference type="CDD" id="cd16655">
    <property type="entry name" value="RING-Ubox_WDSUB1-like"/>
    <property type="match status" value="1"/>
</dbReference>